<proteinExistence type="predicted"/>
<dbReference type="AlphaFoldDB" id="A0A4S4KAA2"/>
<evidence type="ECO:0000313" key="3">
    <source>
        <dbReference type="Proteomes" id="UP000309038"/>
    </source>
</evidence>
<sequence>MSAHLGLTTPAGQFVSMVSVRYFLDTFLPPLHPAMDIHKILNRLKRMGTKSRRPITKHNRWWGFNINPIDRTPVINLTTFKRLADIVRDIVRAGEICGQTPSLDFYNNPQPIFDSERDETCLPDAYLVMTSVPETRTPWERIAVSGEYNVERWYEEENVVKVSESMCNIMREDPCRRFTFGFTIEDTEMKLWYCDRSQTVASQPFNFITDQETLVHFFLSLSYASPVQLGWDPTIAIQEHDRQYRITVQSVDGTECVYRTLEILSKSSASVIHGPGTRVWKAVRVVDGHDYGDPVVLKDCWVSCDRQREGTIHEKLRNAKPSDAFREAFDDSFLTVEQHGDVLIDSGMQRQPDRTPLILPPEEMEKNGYKIPPVSVTLKPRAARSLWREITYTKSQHERKVHYRIVFKEICKPIKRATSLQEVFKALGEICSGGSGLDFFFVRMLTTAYC</sequence>
<organism evidence="2 3">
    <name type="scientific">Hermanssonia centrifuga</name>
    <dbReference type="NCBI Taxonomy" id="98765"/>
    <lineage>
        <taxon>Eukaryota</taxon>
        <taxon>Fungi</taxon>
        <taxon>Dikarya</taxon>
        <taxon>Basidiomycota</taxon>
        <taxon>Agaricomycotina</taxon>
        <taxon>Agaricomycetes</taxon>
        <taxon>Polyporales</taxon>
        <taxon>Meruliaceae</taxon>
        <taxon>Hermanssonia</taxon>
    </lineage>
</organism>
<evidence type="ECO:0000313" key="2">
    <source>
        <dbReference type="EMBL" id="THG94813.1"/>
    </source>
</evidence>
<protein>
    <recommendedName>
        <fullName evidence="1">Fungal-type protein kinase domain-containing protein</fullName>
    </recommendedName>
</protein>
<accession>A0A4S4KAA2</accession>
<reference evidence="2 3" key="1">
    <citation type="submission" date="2019-02" db="EMBL/GenBank/DDBJ databases">
        <title>Genome sequencing of the rare red list fungi Phlebia centrifuga.</title>
        <authorList>
            <person name="Buettner E."/>
            <person name="Kellner H."/>
        </authorList>
    </citation>
    <scope>NUCLEOTIDE SEQUENCE [LARGE SCALE GENOMIC DNA]</scope>
    <source>
        <strain evidence="2 3">DSM 108282</strain>
    </source>
</reference>
<dbReference type="InterPro" id="IPR040976">
    <property type="entry name" value="Pkinase_fungal"/>
</dbReference>
<feature type="domain" description="Fungal-type protein kinase" evidence="1">
    <location>
        <begin position="132"/>
        <end position="429"/>
    </location>
</feature>
<gene>
    <name evidence="2" type="ORF">EW026_g6728</name>
</gene>
<dbReference type="Proteomes" id="UP000309038">
    <property type="component" value="Unassembled WGS sequence"/>
</dbReference>
<comment type="caution">
    <text evidence="2">The sequence shown here is derived from an EMBL/GenBank/DDBJ whole genome shotgun (WGS) entry which is preliminary data.</text>
</comment>
<dbReference type="PANTHER" id="PTHR38248">
    <property type="entry name" value="FUNK1 6"/>
    <property type="match status" value="1"/>
</dbReference>
<dbReference type="Pfam" id="PF17667">
    <property type="entry name" value="Pkinase_fungal"/>
    <property type="match status" value="1"/>
</dbReference>
<evidence type="ECO:0000259" key="1">
    <source>
        <dbReference type="Pfam" id="PF17667"/>
    </source>
</evidence>
<dbReference type="PANTHER" id="PTHR38248:SF2">
    <property type="entry name" value="FUNK1 11"/>
    <property type="match status" value="1"/>
</dbReference>
<name>A0A4S4KAA2_9APHY</name>
<keyword evidence="3" id="KW-1185">Reference proteome</keyword>
<dbReference type="EMBL" id="SGPJ01000393">
    <property type="protein sequence ID" value="THG94813.1"/>
    <property type="molecule type" value="Genomic_DNA"/>
</dbReference>